<protein>
    <submittedName>
        <fullName evidence="10">ABC transporter related protein</fullName>
    </submittedName>
</protein>
<evidence type="ECO:0000256" key="7">
    <source>
        <dbReference type="ARBA" id="ARBA00022967"/>
    </source>
</evidence>
<dbReference type="FunFam" id="3.40.50.300:FF:000224">
    <property type="entry name" value="Energy-coupling factor transporter ATP-binding protein EcfA"/>
    <property type="match status" value="1"/>
</dbReference>
<keyword evidence="6" id="KW-0067">ATP-binding</keyword>
<dbReference type="SMART" id="SM00382">
    <property type="entry name" value="AAA"/>
    <property type="match status" value="1"/>
</dbReference>
<proteinExistence type="inferred from homology"/>
<dbReference type="STRING" id="588581.Cpap_3088"/>
<comment type="similarity">
    <text evidence="2">Belongs to the ABC transporter superfamily.</text>
</comment>
<keyword evidence="11" id="KW-1185">Reference proteome</keyword>
<dbReference type="RefSeq" id="WP_004617869.1">
    <property type="nucleotide sequence ID" value="NZ_ACXX02000003.1"/>
</dbReference>
<gene>
    <name evidence="10" type="ORF">Cpap_3088</name>
</gene>
<evidence type="ECO:0000256" key="2">
    <source>
        <dbReference type="ARBA" id="ARBA00005417"/>
    </source>
</evidence>
<dbReference type="InterPro" id="IPR003593">
    <property type="entry name" value="AAA+_ATPase"/>
</dbReference>
<evidence type="ECO:0000256" key="3">
    <source>
        <dbReference type="ARBA" id="ARBA00022448"/>
    </source>
</evidence>
<dbReference type="Proteomes" id="UP000003860">
    <property type="component" value="Unassembled WGS sequence"/>
</dbReference>
<keyword evidence="4" id="KW-1003">Cell membrane</keyword>
<keyword evidence="8" id="KW-0472">Membrane</keyword>
<dbReference type="SUPFAM" id="SSF52540">
    <property type="entry name" value="P-loop containing nucleoside triphosphate hydrolases"/>
    <property type="match status" value="1"/>
</dbReference>
<evidence type="ECO:0000313" key="11">
    <source>
        <dbReference type="Proteomes" id="UP000003860"/>
    </source>
</evidence>
<dbReference type="AlphaFoldDB" id="F1T9S3"/>
<accession>F1T9S3</accession>
<dbReference type="GO" id="GO:0005524">
    <property type="term" value="F:ATP binding"/>
    <property type="evidence" value="ECO:0007669"/>
    <property type="project" value="UniProtKB-KW"/>
</dbReference>
<dbReference type="PANTHER" id="PTHR43553">
    <property type="entry name" value="HEAVY METAL TRANSPORTER"/>
    <property type="match status" value="1"/>
</dbReference>
<dbReference type="PANTHER" id="PTHR43553:SF24">
    <property type="entry name" value="ENERGY-COUPLING FACTOR TRANSPORTER ATP-BINDING PROTEIN ECFA1"/>
    <property type="match status" value="1"/>
</dbReference>
<keyword evidence="5" id="KW-0547">Nucleotide-binding</keyword>
<feature type="domain" description="ABC transporter" evidence="9">
    <location>
        <begin position="2"/>
        <end position="232"/>
    </location>
</feature>
<reference evidence="10" key="2">
    <citation type="submission" date="2011-01" db="EMBL/GenBank/DDBJ databases">
        <title>The Non-contiguous Finished genome of Clostridium papyrosolvens.</title>
        <authorList>
            <person name="Lucas S."/>
            <person name="Copeland A."/>
            <person name="Lapidus A."/>
            <person name="Cheng J.-F."/>
            <person name="Goodwin L."/>
            <person name="Pitluck S."/>
            <person name="Misra M."/>
            <person name="Chertkov O."/>
            <person name="Detter J.C."/>
            <person name="Han C."/>
            <person name="Tapia R."/>
            <person name="Land M."/>
            <person name="Hauser L."/>
            <person name="Kyrpides N."/>
            <person name="Ivanova N."/>
            <person name="Pagani I."/>
            <person name="Mouttaki H."/>
            <person name="He Z."/>
            <person name="Zhou J."/>
            <person name="Hemme C.L."/>
            <person name="Woyke T."/>
        </authorList>
    </citation>
    <scope>NUCLEOTIDE SEQUENCE [LARGE SCALE GENOMIC DNA]</scope>
    <source>
        <strain evidence="10">DSM 2782</strain>
    </source>
</reference>
<dbReference type="GO" id="GO:0016887">
    <property type="term" value="F:ATP hydrolysis activity"/>
    <property type="evidence" value="ECO:0007669"/>
    <property type="project" value="InterPro"/>
</dbReference>
<sequence>MIKFDNVSFAYDKNNILNNINLSVKKGEFVAIVGRNGAGKTTLMKLLNGLLKPTSGVVNIASLNTSYTRTSELAKHVGFLFQNPDRQICRNTVKAEIEFGLKCILTDNADIEKRCSSTIEKFGLLPDKDPFSLSRGERQKVALASVLALSPEILVLDEPTTGLDYKECMHIMETINELNSSGTTVVMVCHDMELVADFAQRIVVVGDGRILADDICRRVMSRPEVLKEASLAPPQIVELSLKLGTDFEDVFTVDEMTETISQKAKREGV</sequence>
<dbReference type="InterPro" id="IPR015856">
    <property type="entry name" value="ABC_transpr_CbiO/EcfA_su"/>
</dbReference>
<evidence type="ECO:0000256" key="6">
    <source>
        <dbReference type="ARBA" id="ARBA00022840"/>
    </source>
</evidence>
<dbReference type="InterPro" id="IPR003439">
    <property type="entry name" value="ABC_transporter-like_ATP-bd"/>
</dbReference>
<comment type="caution">
    <text evidence="10">The sequence shown here is derived from an EMBL/GenBank/DDBJ whole genome shotgun (WGS) entry which is preliminary data.</text>
</comment>
<dbReference type="GO" id="GO:0042626">
    <property type="term" value="F:ATPase-coupled transmembrane transporter activity"/>
    <property type="evidence" value="ECO:0007669"/>
    <property type="project" value="TreeGrafter"/>
</dbReference>
<dbReference type="Pfam" id="PF00005">
    <property type="entry name" value="ABC_tran"/>
    <property type="match status" value="1"/>
</dbReference>
<dbReference type="Gene3D" id="3.40.50.300">
    <property type="entry name" value="P-loop containing nucleotide triphosphate hydrolases"/>
    <property type="match status" value="1"/>
</dbReference>
<keyword evidence="3" id="KW-0813">Transport</keyword>
<comment type="subcellular location">
    <subcellularLocation>
        <location evidence="1">Cell membrane</location>
        <topology evidence="1">Peripheral membrane protein</topology>
    </subcellularLocation>
</comment>
<evidence type="ECO:0000256" key="1">
    <source>
        <dbReference type="ARBA" id="ARBA00004202"/>
    </source>
</evidence>
<dbReference type="GO" id="GO:0043190">
    <property type="term" value="C:ATP-binding cassette (ABC) transporter complex"/>
    <property type="evidence" value="ECO:0007669"/>
    <property type="project" value="TreeGrafter"/>
</dbReference>
<dbReference type="eggNOG" id="COG1122">
    <property type="taxonomic scope" value="Bacteria"/>
</dbReference>
<name>F1T9S3_9FIRM</name>
<evidence type="ECO:0000313" key="10">
    <source>
        <dbReference type="EMBL" id="EGD48665.1"/>
    </source>
</evidence>
<dbReference type="CDD" id="cd03225">
    <property type="entry name" value="ABC_cobalt_CbiO_domain1"/>
    <property type="match status" value="1"/>
</dbReference>
<evidence type="ECO:0000259" key="9">
    <source>
        <dbReference type="PROSITE" id="PS50893"/>
    </source>
</evidence>
<evidence type="ECO:0000256" key="4">
    <source>
        <dbReference type="ARBA" id="ARBA00022475"/>
    </source>
</evidence>
<evidence type="ECO:0000256" key="5">
    <source>
        <dbReference type="ARBA" id="ARBA00022741"/>
    </source>
</evidence>
<dbReference type="PROSITE" id="PS50893">
    <property type="entry name" value="ABC_TRANSPORTER_2"/>
    <property type="match status" value="1"/>
</dbReference>
<dbReference type="InterPro" id="IPR027417">
    <property type="entry name" value="P-loop_NTPase"/>
</dbReference>
<evidence type="ECO:0000256" key="8">
    <source>
        <dbReference type="ARBA" id="ARBA00023136"/>
    </source>
</evidence>
<dbReference type="EMBL" id="ACXX02000003">
    <property type="protein sequence ID" value="EGD48665.1"/>
    <property type="molecule type" value="Genomic_DNA"/>
</dbReference>
<keyword evidence="7" id="KW-1278">Translocase</keyword>
<dbReference type="InterPro" id="IPR050095">
    <property type="entry name" value="ECF_ABC_transporter_ATP-bd"/>
</dbReference>
<dbReference type="OrthoDB" id="9784332at2"/>
<organism evidence="10 11">
    <name type="scientific">Ruminiclostridium papyrosolvens DSM 2782</name>
    <dbReference type="NCBI Taxonomy" id="588581"/>
    <lineage>
        <taxon>Bacteria</taxon>
        <taxon>Bacillati</taxon>
        <taxon>Bacillota</taxon>
        <taxon>Clostridia</taxon>
        <taxon>Eubacteriales</taxon>
        <taxon>Oscillospiraceae</taxon>
        <taxon>Ruminiclostridium</taxon>
    </lineage>
</organism>
<reference evidence="10" key="1">
    <citation type="submission" date="2009-07" db="EMBL/GenBank/DDBJ databases">
        <authorList>
            <consortium name="US DOE Joint Genome Institute (JGI-PGF)"/>
            <person name="Lucas S."/>
            <person name="Copeland A."/>
            <person name="Lapidus A."/>
            <person name="Glavina del Rio T."/>
            <person name="Tice H."/>
            <person name="Bruce D."/>
            <person name="Goodwin L."/>
            <person name="Pitluck S."/>
            <person name="Larimer F."/>
            <person name="Land M.L."/>
            <person name="Mouttaki H."/>
            <person name="He Z."/>
            <person name="Zhou J."/>
            <person name="Hemme C.L."/>
        </authorList>
    </citation>
    <scope>NUCLEOTIDE SEQUENCE</scope>
    <source>
        <strain evidence="10">DSM 2782</strain>
    </source>
</reference>